<dbReference type="eggNOG" id="KOG0795">
    <property type="taxonomic scope" value="Eukaryota"/>
</dbReference>
<keyword evidence="13" id="KW-1185">Reference proteome</keyword>
<dbReference type="RefSeq" id="XP_005844006.1">
    <property type="nucleotide sequence ID" value="XM_005843944.1"/>
</dbReference>
<keyword evidence="5" id="KW-0963">Cytoplasm</keyword>
<comment type="pathway">
    <text evidence="3">Metabolic intermediate biosynthesis; prephenate biosynthesis; prephenate from chorismate: step 1/1.</text>
</comment>
<name>E1ZQC3_CHLVA</name>
<gene>
    <name evidence="12" type="ORF">CHLNCDRAFT_27314</name>
</gene>
<dbReference type="GO" id="GO:0046417">
    <property type="term" value="P:chorismate metabolic process"/>
    <property type="evidence" value="ECO:0007669"/>
    <property type="project" value="InterPro"/>
</dbReference>
<keyword evidence="6 9" id="KW-0028">Amino-acid biosynthesis</keyword>
<dbReference type="UniPathway" id="UPA00120">
    <property type="reaction ID" value="UER00203"/>
</dbReference>
<keyword evidence="8 9" id="KW-0413">Isomerase</keyword>
<accession>E1ZQC3</accession>
<dbReference type="Gene3D" id="1.10.590.10">
    <property type="entry name" value="Chorismate mutase, AroQ class superfamily, eukaryotic"/>
    <property type="match status" value="1"/>
</dbReference>
<feature type="compositionally biased region" description="Gly residues" evidence="10">
    <location>
        <begin position="277"/>
        <end position="286"/>
    </location>
</feature>
<evidence type="ECO:0000313" key="13">
    <source>
        <dbReference type="Proteomes" id="UP000008141"/>
    </source>
</evidence>
<evidence type="ECO:0000313" key="12">
    <source>
        <dbReference type="EMBL" id="EFN51904.1"/>
    </source>
</evidence>
<dbReference type="PROSITE" id="PS51169">
    <property type="entry name" value="CHORISMATE_MUT_3"/>
    <property type="match status" value="1"/>
</dbReference>
<evidence type="ECO:0000256" key="8">
    <source>
        <dbReference type="ARBA" id="ARBA00023235"/>
    </source>
</evidence>
<dbReference type="GO" id="GO:0008652">
    <property type="term" value="P:amino acid biosynthetic process"/>
    <property type="evidence" value="ECO:0007669"/>
    <property type="project" value="UniProtKB-KW"/>
</dbReference>
<reference evidence="12 13" key="1">
    <citation type="journal article" date="2010" name="Plant Cell">
        <title>The Chlorella variabilis NC64A genome reveals adaptation to photosymbiosis, coevolution with viruses, and cryptic sex.</title>
        <authorList>
            <person name="Blanc G."/>
            <person name="Duncan G."/>
            <person name="Agarkova I."/>
            <person name="Borodovsky M."/>
            <person name="Gurnon J."/>
            <person name="Kuo A."/>
            <person name="Lindquist E."/>
            <person name="Lucas S."/>
            <person name="Pangilinan J."/>
            <person name="Polle J."/>
            <person name="Salamov A."/>
            <person name="Terry A."/>
            <person name="Yamada T."/>
            <person name="Dunigan D.D."/>
            <person name="Grigoriev I.V."/>
            <person name="Claverie J.M."/>
            <person name="Van Etten J.L."/>
        </authorList>
    </citation>
    <scope>NUCLEOTIDE SEQUENCE [LARGE SCALE GENOMIC DNA]</scope>
    <source>
        <strain evidence="12 13">NC64A</strain>
    </source>
</reference>
<dbReference type="STRING" id="554065.E1ZQC3"/>
<dbReference type="AlphaFoldDB" id="E1ZQC3"/>
<dbReference type="PANTHER" id="PTHR21145:SF12">
    <property type="entry name" value="CHORISMATE MUTASE"/>
    <property type="match status" value="1"/>
</dbReference>
<dbReference type="Pfam" id="PF01817">
    <property type="entry name" value="CM_2"/>
    <property type="match status" value="1"/>
</dbReference>
<dbReference type="GO" id="GO:0009073">
    <property type="term" value="P:aromatic amino acid family biosynthetic process"/>
    <property type="evidence" value="ECO:0007669"/>
    <property type="project" value="UniProtKB-UniRule"/>
</dbReference>
<dbReference type="GO" id="GO:0004106">
    <property type="term" value="F:chorismate mutase activity"/>
    <property type="evidence" value="ECO:0007669"/>
    <property type="project" value="UniProtKB-UniRule"/>
</dbReference>
<evidence type="ECO:0000256" key="10">
    <source>
        <dbReference type="SAM" id="MobiDB-lite"/>
    </source>
</evidence>
<feature type="compositionally biased region" description="Low complexity" evidence="10">
    <location>
        <begin position="288"/>
        <end position="297"/>
    </location>
</feature>
<dbReference type="KEGG" id="cvr:CHLNCDRAFT_27314"/>
<evidence type="ECO:0000256" key="7">
    <source>
        <dbReference type="ARBA" id="ARBA00023141"/>
    </source>
</evidence>
<evidence type="ECO:0000259" key="11">
    <source>
        <dbReference type="Pfam" id="PF01817"/>
    </source>
</evidence>
<feature type="region of interest" description="Disordered" evidence="10">
    <location>
        <begin position="276"/>
        <end position="297"/>
    </location>
</feature>
<dbReference type="EMBL" id="GL433859">
    <property type="protein sequence ID" value="EFN51904.1"/>
    <property type="molecule type" value="Genomic_DNA"/>
</dbReference>
<dbReference type="NCBIfam" id="TIGR01802">
    <property type="entry name" value="CM_pl-yst"/>
    <property type="match status" value="1"/>
</dbReference>
<feature type="domain" description="Chorismate mutase" evidence="11">
    <location>
        <begin position="159"/>
        <end position="264"/>
    </location>
</feature>
<evidence type="ECO:0000256" key="4">
    <source>
        <dbReference type="ARBA" id="ARBA00012404"/>
    </source>
</evidence>
<comment type="catalytic activity">
    <reaction evidence="1 9">
        <text>chorismate = prephenate</text>
        <dbReference type="Rhea" id="RHEA:13897"/>
        <dbReference type="ChEBI" id="CHEBI:29748"/>
        <dbReference type="ChEBI" id="CHEBI:29934"/>
        <dbReference type="EC" id="5.4.99.5"/>
    </reaction>
</comment>
<dbReference type="InterPro" id="IPR037039">
    <property type="entry name" value="CM_AroQ_sf_eucaryotic"/>
</dbReference>
<organism evidence="13">
    <name type="scientific">Chlorella variabilis</name>
    <name type="common">Green alga</name>
    <dbReference type="NCBI Taxonomy" id="554065"/>
    <lineage>
        <taxon>Eukaryota</taxon>
        <taxon>Viridiplantae</taxon>
        <taxon>Chlorophyta</taxon>
        <taxon>core chlorophytes</taxon>
        <taxon>Trebouxiophyceae</taxon>
        <taxon>Chlorellales</taxon>
        <taxon>Chlorellaceae</taxon>
        <taxon>Chlorella clade</taxon>
        <taxon>Chlorella</taxon>
    </lineage>
</organism>
<evidence type="ECO:0000256" key="1">
    <source>
        <dbReference type="ARBA" id="ARBA00000824"/>
    </source>
</evidence>
<dbReference type="FunCoup" id="E1ZQC3">
    <property type="interactions" value="313"/>
</dbReference>
<keyword evidence="7 9" id="KW-0057">Aromatic amino acid biosynthesis</keyword>
<evidence type="ECO:0000256" key="6">
    <source>
        <dbReference type="ARBA" id="ARBA00022605"/>
    </source>
</evidence>
<evidence type="ECO:0000256" key="3">
    <source>
        <dbReference type="ARBA" id="ARBA00004817"/>
    </source>
</evidence>
<dbReference type="Proteomes" id="UP000008141">
    <property type="component" value="Unassembled WGS sequence"/>
</dbReference>
<sequence length="297" mass="32925">MHSSPAQVHDQAAEADLSSALSLANIRQTLIRLEDTIIFSLIERAQFARNEPVYQPDAIPVPGFRPDGCRYSLLEYLLREMEQVHGKIRRYTSPDEYAFFPEDLPPLVLPPITYEQVLAPCSTAVNINGLIMDMYLQHLLPEIAAPGDDHNYGSCAMNDVTTLQALSKRIHYGMFVAEAKFRKQAGEYTELIRRQDGGAILDLLTDRAVELKVIERVRLKAATFGQDLSASNGDGSAGGSYKVRPEVVAQLYEQWVMPLTKEVEVQYLLRRLDDEGGSSGGSGGGHLQQQQQHAAAP</sequence>
<dbReference type="PIRSF" id="PIRSF017318">
    <property type="entry name" value="Chor_mut_AroQ_eu"/>
    <property type="match status" value="1"/>
</dbReference>
<dbReference type="OMA" id="ATCDVNC"/>
<dbReference type="InParanoid" id="E1ZQC3"/>
<dbReference type="GeneID" id="17351344"/>
<proteinExistence type="predicted"/>
<dbReference type="OrthoDB" id="191918at2759"/>
<protein>
    <recommendedName>
        <fullName evidence="4 9">Chorismate mutase</fullName>
        <ecNumber evidence="4 9">5.4.99.5</ecNumber>
    </recommendedName>
</protein>
<dbReference type="InterPro" id="IPR036263">
    <property type="entry name" value="Chorismate_II_sf"/>
</dbReference>
<dbReference type="InterPro" id="IPR008238">
    <property type="entry name" value="Chorismate_mutase_AroQ_euk"/>
</dbReference>
<evidence type="ECO:0000256" key="5">
    <source>
        <dbReference type="ARBA" id="ARBA00022490"/>
    </source>
</evidence>
<dbReference type="SUPFAM" id="SSF48600">
    <property type="entry name" value="Chorismate mutase II"/>
    <property type="match status" value="1"/>
</dbReference>
<dbReference type="InterPro" id="IPR002701">
    <property type="entry name" value="CM_II_prokaryot"/>
</dbReference>
<dbReference type="GO" id="GO:0005737">
    <property type="term" value="C:cytoplasm"/>
    <property type="evidence" value="ECO:0007669"/>
    <property type="project" value="UniProtKB-SubCell"/>
</dbReference>
<comment type="subcellular location">
    <subcellularLocation>
        <location evidence="2">Cytoplasm</location>
    </subcellularLocation>
</comment>
<evidence type="ECO:0000256" key="2">
    <source>
        <dbReference type="ARBA" id="ARBA00004496"/>
    </source>
</evidence>
<dbReference type="EC" id="5.4.99.5" evidence="4 9"/>
<dbReference type="PANTHER" id="PTHR21145">
    <property type="entry name" value="CHORISMATE MUTASE"/>
    <property type="match status" value="1"/>
</dbReference>
<evidence type="ECO:0000256" key="9">
    <source>
        <dbReference type="PIRNR" id="PIRNR017318"/>
    </source>
</evidence>